<evidence type="ECO:0000313" key="2">
    <source>
        <dbReference type="EMBL" id="KAJ9178467.1"/>
    </source>
</evidence>
<dbReference type="PANTHER" id="PTHR34222:SF37">
    <property type="entry name" value="RETROTRANSPOSON GAG DOMAIN-CONTAINING PROTEIN"/>
    <property type="match status" value="1"/>
</dbReference>
<feature type="region of interest" description="Disordered" evidence="1">
    <location>
        <begin position="153"/>
        <end position="189"/>
    </location>
</feature>
<gene>
    <name evidence="2" type="ORF">P3X46_010346</name>
</gene>
<evidence type="ECO:0000313" key="3">
    <source>
        <dbReference type="Proteomes" id="UP001174677"/>
    </source>
</evidence>
<proteinExistence type="predicted"/>
<keyword evidence="3" id="KW-1185">Reference proteome</keyword>
<protein>
    <submittedName>
        <fullName evidence="2">Uncharacterized protein</fullName>
    </submittedName>
</protein>
<name>A0ABQ9MG45_HEVBR</name>
<dbReference type="EMBL" id="JARPOI010000006">
    <property type="protein sequence ID" value="KAJ9178467.1"/>
    <property type="molecule type" value="Genomic_DNA"/>
</dbReference>
<evidence type="ECO:0000256" key="1">
    <source>
        <dbReference type="SAM" id="MobiDB-lite"/>
    </source>
</evidence>
<comment type="caution">
    <text evidence="2">The sequence shown here is derived from an EMBL/GenBank/DDBJ whole genome shotgun (WGS) entry which is preliminary data.</text>
</comment>
<feature type="compositionally biased region" description="Polar residues" evidence="1">
    <location>
        <begin position="158"/>
        <end position="181"/>
    </location>
</feature>
<accession>A0ABQ9MG45</accession>
<sequence>MNGLWLELDHYQDIKMKCSGDTRTLLNILERDRVFEFLAGLNVEFDQVRIQIFGKEKLPLLSEVFSIERGEESRRIVMLESQQSEGSTMVSKKIVDRGNNFNSLGQGLGDRSDQKQGKQSALDDLWCTYYKKPSHPKENSFELHGKAQVLNRNGGFKRNQQGSSVNFTNQEGPTQNLNRQSFGEDDWIC</sequence>
<organism evidence="2 3">
    <name type="scientific">Hevea brasiliensis</name>
    <name type="common">Para rubber tree</name>
    <name type="synonym">Siphonia brasiliensis</name>
    <dbReference type="NCBI Taxonomy" id="3981"/>
    <lineage>
        <taxon>Eukaryota</taxon>
        <taxon>Viridiplantae</taxon>
        <taxon>Streptophyta</taxon>
        <taxon>Embryophyta</taxon>
        <taxon>Tracheophyta</taxon>
        <taxon>Spermatophyta</taxon>
        <taxon>Magnoliopsida</taxon>
        <taxon>eudicotyledons</taxon>
        <taxon>Gunneridae</taxon>
        <taxon>Pentapetalae</taxon>
        <taxon>rosids</taxon>
        <taxon>fabids</taxon>
        <taxon>Malpighiales</taxon>
        <taxon>Euphorbiaceae</taxon>
        <taxon>Crotonoideae</taxon>
        <taxon>Micrandreae</taxon>
        <taxon>Hevea</taxon>
    </lineage>
</organism>
<dbReference type="PANTHER" id="PTHR34222">
    <property type="entry name" value="GAG_PRE-INTEGRS DOMAIN-CONTAINING PROTEIN"/>
    <property type="match status" value="1"/>
</dbReference>
<dbReference type="Proteomes" id="UP001174677">
    <property type="component" value="Chromosome 6"/>
</dbReference>
<reference evidence="2" key="1">
    <citation type="journal article" date="2023" name="Plant Biotechnol. J.">
        <title>Chromosome-level wild Hevea brasiliensis genome provides new tools for genomic-assisted breeding and valuable loci to elevate rubber yield.</title>
        <authorList>
            <person name="Cheng H."/>
            <person name="Song X."/>
            <person name="Hu Y."/>
            <person name="Wu T."/>
            <person name="Yang Q."/>
            <person name="An Z."/>
            <person name="Feng S."/>
            <person name="Deng Z."/>
            <person name="Wu W."/>
            <person name="Zeng X."/>
            <person name="Tu M."/>
            <person name="Wang X."/>
            <person name="Huang H."/>
        </authorList>
    </citation>
    <scope>NUCLEOTIDE SEQUENCE</scope>
    <source>
        <strain evidence="2">MT/VB/25A 57/8</strain>
    </source>
</reference>